<dbReference type="Pfam" id="PF08636">
    <property type="entry name" value="Pkr1"/>
    <property type="match status" value="1"/>
</dbReference>
<gene>
    <name evidence="3" type="ORF">CB0940_05634</name>
    <name evidence="4" type="ORF">RHO25_002813</name>
</gene>
<feature type="transmembrane region" description="Helical" evidence="2">
    <location>
        <begin position="20"/>
        <end position="41"/>
    </location>
</feature>
<feature type="region of interest" description="Disordered" evidence="1">
    <location>
        <begin position="84"/>
        <end position="106"/>
    </location>
</feature>
<feature type="compositionally biased region" description="Basic and acidic residues" evidence="1">
    <location>
        <begin position="167"/>
        <end position="178"/>
    </location>
</feature>
<evidence type="ECO:0000313" key="5">
    <source>
        <dbReference type="Proteomes" id="UP000230605"/>
    </source>
</evidence>
<dbReference type="Proteomes" id="UP001302367">
    <property type="component" value="Chromosome 2"/>
</dbReference>
<feature type="compositionally biased region" description="Gly residues" evidence="1">
    <location>
        <begin position="124"/>
        <end position="134"/>
    </location>
</feature>
<reference evidence="3 5" key="1">
    <citation type="submission" date="2015-10" db="EMBL/GenBank/DDBJ databases">
        <title>The cercosporin biosynthetic gene cluster was horizontally transferred to several fungal lineages and shown to be expanded in Cercospora beticola based on microsynteny with recipient genomes.</title>
        <authorList>
            <person name="De Jonge R."/>
            <person name="Ebert M.K."/>
            <person name="Suttle J.C."/>
            <person name="Jurick Ii W.M."/>
            <person name="Secor G.A."/>
            <person name="Thomma B.P."/>
            <person name="Van De Peer Y."/>
            <person name="Bolton M.D."/>
        </authorList>
    </citation>
    <scope>NUCLEOTIDE SEQUENCE [LARGE SCALE GENOMIC DNA]</scope>
    <source>
        <strain evidence="3 5">09-40</strain>
    </source>
</reference>
<dbReference type="GO" id="GO:0070072">
    <property type="term" value="P:vacuolar proton-transporting V-type ATPase complex assembly"/>
    <property type="evidence" value="ECO:0007669"/>
    <property type="project" value="InterPro"/>
</dbReference>
<dbReference type="AlphaFoldDB" id="A0A2G5HYA2"/>
<dbReference type="EMBL" id="CP134185">
    <property type="protein sequence ID" value="WPA98201.1"/>
    <property type="molecule type" value="Genomic_DNA"/>
</dbReference>
<accession>A0A2G5HYA2</accession>
<dbReference type="Proteomes" id="UP000230605">
    <property type="component" value="Chromosome 2"/>
</dbReference>
<dbReference type="PANTHER" id="PTHR28251">
    <property type="entry name" value="V-TYPE ATPASE ASSEMBLY FACTOR PKR1"/>
    <property type="match status" value="1"/>
</dbReference>
<evidence type="ECO:0000313" key="6">
    <source>
        <dbReference type="Proteomes" id="UP001302367"/>
    </source>
</evidence>
<feature type="compositionally biased region" description="Basic and acidic residues" evidence="1">
    <location>
        <begin position="189"/>
        <end position="198"/>
    </location>
</feature>
<feature type="compositionally biased region" description="Low complexity" evidence="1">
    <location>
        <begin position="155"/>
        <end position="166"/>
    </location>
</feature>
<dbReference type="GO" id="GO:0005789">
    <property type="term" value="C:endoplasmic reticulum membrane"/>
    <property type="evidence" value="ECO:0007669"/>
    <property type="project" value="TreeGrafter"/>
</dbReference>
<reference evidence="4 6" key="2">
    <citation type="submission" date="2023-09" db="EMBL/GenBank/DDBJ databases">
        <title>Complete-Gapless Cercospora beticola genome.</title>
        <authorList>
            <person name="Wyatt N.A."/>
            <person name="Spanner R.E."/>
            <person name="Bolton M.D."/>
        </authorList>
    </citation>
    <scope>NUCLEOTIDE SEQUENCE [LARGE SCALE GENOMIC DNA]</scope>
    <source>
        <strain evidence="4">Cb09-40</strain>
    </source>
</reference>
<dbReference type="EMBL" id="LKMD01000102">
    <property type="protein sequence ID" value="PIA97527.1"/>
    <property type="molecule type" value="Genomic_DNA"/>
</dbReference>
<protein>
    <recommendedName>
        <fullName evidence="7">V-type ATPase assembly factor PKR1</fullName>
    </recommendedName>
</protein>
<sequence length="198" mass="21279">MADFLTNLWESVFTPGTTPTLLIATNVTFASLQALLLGLLVATSSIHFAILSVLCGGLWYSINWFAKELQAAQRAEDEAERLRKRKTAAAGQEKADIGDADDEGEDTEVEITRGMADSMASLTGAGGLNEGVGGLETEKREKIARLAEQDPSVRSAASGAQTGSASRETRQRQSRRADMSSSEFSTDSEWEKVSESGR</sequence>
<name>A0A2G5HYA2_CERBT</name>
<evidence type="ECO:0000256" key="1">
    <source>
        <dbReference type="SAM" id="MobiDB-lite"/>
    </source>
</evidence>
<keyword evidence="2" id="KW-1133">Transmembrane helix</keyword>
<proteinExistence type="predicted"/>
<evidence type="ECO:0008006" key="7">
    <source>
        <dbReference type="Google" id="ProtNLM"/>
    </source>
</evidence>
<keyword evidence="2" id="KW-0812">Transmembrane</keyword>
<evidence type="ECO:0000313" key="3">
    <source>
        <dbReference type="EMBL" id="PIA97527.1"/>
    </source>
</evidence>
<dbReference type="InterPro" id="IPR013945">
    <property type="entry name" value="Pkr1"/>
</dbReference>
<dbReference type="PANTHER" id="PTHR28251:SF1">
    <property type="entry name" value="V-TYPE ATPASE ASSEMBLY FACTOR PKR1"/>
    <property type="match status" value="1"/>
</dbReference>
<evidence type="ECO:0000256" key="2">
    <source>
        <dbReference type="SAM" id="Phobius"/>
    </source>
</evidence>
<dbReference type="OrthoDB" id="9626941at2759"/>
<evidence type="ECO:0000313" key="4">
    <source>
        <dbReference type="EMBL" id="WPA98201.1"/>
    </source>
</evidence>
<keyword evidence="6" id="KW-1185">Reference proteome</keyword>
<keyword evidence="2" id="KW-0472">Membrane</keyword>
<feature type="region of interest" description="Disordered" evidence="1">
    <location>
        <begin position="120"/>
        <end position="198"/>
    </location>
</feature>
<feature type="compositionally biased region" description="Basic and acidic residues" evidence="1">
    <location>
        <begin position="136"/>
        <end position="148"/>
    </location>
</feature>
<organism evidence="3 5">
    <name type="scientific">Cercospora beticola</name>
    <name type="common">Sugarbeet leaf spot fungus</name>
    <dbReference type="NCBI Taxonomy" id="122368"/>
    <lineage>
        <taxon>Eukaryota</taxon>
        <taxon>Fungi</taxon>
        <taxon>Dikarya</taxon>
        <taxon>Ascomycota</taxon>
        <taxon>Pezizomycotina</taxon>
        <taxon>Dothideomycetes</taxon>
        <taxon>Dothideomycetidae</taxon>
        <taxon>Mycosphaerellales</taxon>
        <taxon>Mycosphaerellaceae</taxon>
        <taxon>Cercospora</taxon>
    </lineage>
</organism>
<feature type="transmembrane region" description="Helical" evidence="2">
    <location>
        <begin position="48"/>
        <end position="66"/>
    </location>
</feature>